<dbReference type="PANTHER" id="PTHR43222">
    <property type="entry name" value="NUDIX HYDROLASE 23"/>
    <property type="match status" value="1"/>
</dbReference>
<dbReference type="GO" id="GO:0016787">
    <property type="term" value="F:hydrolase activity"/>
    <property type="evidence" value="ECO:0007669"/>
    <property type="project" value="UniProtKB-KW"/>
</dbReference>
<dbReference type="KEGG" id="pdq:CL55_00011380"/>
<dbReference type="AlphaFoldDB" id="A0A0E3ZK36"/>
<dbReference type="OrthoDB" id="5417595at2"/>
<evidence type="ECO:0000256" key="2">
    <source>
        <dbReference type="ARBA" id="ARBA00022801"/>
    </source>
</evidence>
<dbReference type="Proteomes" id="UP000061135">
    <property type="component" value="Chromosome"/>
</dbReference>
<dbReference type="InterPro" id="IPR020084">
    <property type="entry name" value="NUDIX_hydrolase_CS"/>
</dbReference>
<dbReference type="CDD" id="cd04511">
    <property type="entry name" value="NUDIX_Hydrolase"/>
    <property type="match status" value="1"/>
</dbReference>
<name>A0A0E3ZK36_9BURK</name>
<evidence type="ECO:0000313" key="5">
    <source>
        <dbReference type="Proteomes" id="UP000061135"/>
    </source>
</evidence>
<dbReference type="InterPro" id="IPR029401">
    <property type="entry name" value="Nudix_N"/>
</dbReference>
<dbReference type="Pfam" id="PF00293">
    <property type="entry name" value="NUDIX"/>
    <property type="match status" value="1"/>
</dbReference>
<reference evidence="4 5" key="1">
    <citation type="submission" date="2014-03" db="EMBL/GenBank/DDBJ databases">
        <title>Genome of Polynucleobacter strain MWH-MoK4.</title>
        <authorList>
            <person name="Hahn M.W."/>
        </authorList>
    </citation>
    <scope>NUCLEOTIDE SEQUENCE [LARGE SCALE GENOMIC DNA]</scope>
    <source>
        <strain evidence="4 5">MWH-MoK4</strain>
    </source>
</reference>
<dbReference type="Gene3D" id="2.20.70.10">
    <property type="match status" value="1"/>
</dbReference>
<proteinExistence type="predicted"/>
<dbReference type="HOGENOM" id="CLU_037162_16_1_4"/>
<protein>
    <submittedName>
        <fullName evidence="4">ADP-ribose pyrophosphatase</fullName>
    </submittedName>
</protein>
<dbReference type="InterPro" id="IPR000086">
    <property type="entry name" value="NUDIX_hydrolase_dom"/>
</dbReference>
<dbReference type="RefSeq" id="WP_046330251.1">
    <property type="nucleotide sequence ID" value="NZ_CP007501.1"/>
</dbReference>
<dbReference type="EMBL" id="CP007501">
    <property type="protein sequence ID" value="AKD25471.1"/>
    <property type="molecule type" value="Genomic_DNA"/>
</dbReference>
<dbReference type="PATRIC" id="fig|576611.7.peg.1154"/>
<dbReference type="InterPro" id="IPR015797">
    <property type="entry name" value="NUDIX_hydrolase-like_dom_sf"/>
</dbReference>
<dbReference type="PANTHER" id="PTHR43222:SF2">
    <property type="entry name" value="NUDIX HYDROLASE 23, CHLOROPLASTIC"/>
    <property type="match status" value="1"/>
</dbReference>
<keyword evidence="2" id="KW-0378">Hydrolase</keyword>
<dbReference type="PROSITE" id="PS00893">
    <property type="entry name" value="NUDIX_BOX"/>
    <property type="match status" value="1"/>
</dbReference>
<accession>A0A0E3ZK36</accession>
<evidence type="ECO:0000259" key="3">
    <source>
        <dbReference type="PROSITE" id="PS51462"/>
    </source>
</evidence>
<evidence type="ECO:0000256" key="1">
    <source>
        <dbReference type="ARBA" id="ARBA00001946"/>
    </source>
</evidence>
<organism evidence="4 5">
    <name type="scientific">Polynucleobacter duraquae</name>
    <dbReference type="NCBI Taxonomy" id="1835254"/>
    <lineage>
        <taxon>Bacteria</taxon>
        <taxon>Pseudomonadati</taxon>
        <taxon>Pseudomonadota</taxon>
        <taxon>Betaproteobacteria</taxon>
        <taxon>Burkholderiales</taxon>
        <taxon>Burkholderiaceae</taxon>
        <taxon>Polynucleobacter</taxon>
    </lineage>
</organism>
<comment type="cofactor">
    <cofactor evidence="1">
        <name>Mg(2+)</name>
        <dbReference type="ChEBI" id="CHEBI:18420"/>
    </cofactor>
</comment>
<dbReference type="Gene3D" id="3.90.79.10">
    <property type="entry name" value="Nucleoside Triphosphate Pyrophosphohydrolase"/>
    <property type="match status" value="1"/>
</dbReference>
<sequence length="186" mass="20697">MKFCSHCAAPISIKIPADDSRERHVCDSCGSIHYFNPRNVVGSIPVFGNQVLLCRRAIEPRHGYWTLPAGFMELGESTSTGAARETHEEAGAVVQIGPLYSLLNVPHAEQVHLFYLASMNSPNFQAGEESLEVALFDERDIPWDEIAFPTVKQTLEWFFADRAAGVFDAGNEFSVRSRDILPTEKI</sequence>
<dbReference type="PROSITE" id="PS51462">
    <property type="entry name" value="NUDIX"/>
    <property type="match status" value="1"/>
</dbReference>
<dbReference type="Pfam" id="PF14803">
    <property type="entry name" value="Zn_ribbon_Nudix"/>
    <property type="match status" value="1"/>
</dbReference>
<dbReference type="SUPFAM" id="SSF55811">
    <property type="entry name" value="Nudix"/>
    <property type="match status" value="1"/>
</dbReference>
<evidence type="ECO:0000313" key="4">
    <source>
        <dbReference type="EMBL" id="AKD25471.1"/>
    </source>
</evidence>
<gene>
    <name evidence="4" type="ORF">CL55_00011380</name>
</gene>
<dbReference type="STRING" id="1835254.CL55_00011380"/>
<feature type="domain" description="Nudix hydrolase" evidence="3">
    <location>
        <begin position="36"/>
        <end position="159"/>
    </location>
</feature>
<keyword evidence="5" id="KW-1185">Reference proteome</keyword>